<evidence type="ECO:0000259" key="1">
    <source>
        <dbReference type="Pfam" id="PF01882"/>
    </source>
</evidence>
<dbReference type="RefSeq" id="WP_087111554.1">
    <property type="nucleotide sequence ID" value="NZ_CBCSCN010000007.1"/>
</dbReference>
<gene>
    <name evidence="2" type="ORF">EHSB41UT_03141</name>
</gene>
<dbReference type="Proteomes" id="UP000196573">
    <property type="component" value="Unassembled WGS sequence"/>
</dbReference>
<dbReference type="AlphaFoldDB" id="A0A1X7AM24"/>
<sequence length="307" mass="34707">MSGAYTSLEELTRLAGPARRIPLYQPGPARALMSGGHQSRMRGRGMDFEEFRGYQPGDDIRTIDWRASARTNKTQTRVYREERERPVLLVVDQGPGLFFGSQLNFKSVAAAEVMALMAWKTLHHGDRVGALLSGLHNSEKQHLELRPRRSRQHLLQIFQHTVAMNQNLKAGIPRDDQALDKMLASATRLAHPGTLVVVISDFHGISQTGLRDLALLSRHNDVMAVQVFDPLDYYLPPAGLYAVSDGRHRGLLDTRARQTREHYQQQAQQKQTTLTEHLQRYRIPLLRIDSSQPTDEQLIAMHRGGAQ</sequence>
<dbReference type="PANTHER" id="PTHR33608">
    <property type="entry name" value="BLL2464 PROTEIN"/>
    <property type="match status" value="1"/>
</dbReference>
<accession>A0A1X7AM24</accession>
<protein>
    <recommendedName>
        <fullName evidence="1">DUF58 domain-containing protein</fullName>
    </recommendedName>
</protein>
<dbReference type="EMBL" id="FWPT01000007">
    <property type="protein sequence ID" value="SMA49257.1"/>
    <property type="molecule type" value="Genomic_DNA"/>
</dbReference>
<dbReference type="InterPro" id="IPR002881">
    <property type="entry name" value="DUF58"/>
</dbReference>
<feature type="domain" description="DUF58" evidence="1">
    <location>
        <begin position="50"/>
        <end position="272"/>
    </location>
</feature>
<name>A0A1X7AM24_9GAMM</name>
<keyword evidence="3" id="KW-1185">Reference proteome</keyword>
<dbReference type="PANTHER" id="PTHR33608:SF12">
    <property type="entry name" value="DUF58 DOMAIN-CONTAINING PROTEIN"/>
    <property type="match status" value="1"/>
</dbReference>
<dbReference type="Pfam" id="PF01882">
    <property type="entry name" value="DUF58"/>
    <property type="match status" value="1"/>
</dbReference>
<reference evidence="2 3" key="1">
    <citation type="submission" date="2017-03" db="EMBL/GenBank/DDBJ databases">
        <authorList>
            <person name="Afonso C.L."/>
            <person name="Miller P.J."/>
            <person name="Scott M.A."/>
            <person name="Spackman E."/>
            <person name="Goraichik I."/>
            <person name="Dimitrov K.M."/>
            <person name="Suarez D.L."/>
            <person name="Swayne D.E."/>
        </authorList>
    </citation>
    <scope>NUCLEOTIDE SEQUENCE [LARGE SCALE GENOMIC DNA]</scope>
    <source>
        <strain evidence="2">SB41UT1</strain>
    </source>
</reference>
<evidence type="ECO:0000313" key="3">
    <source>
        <dbReference type="Proteomes" id="UP000196573"/>
    </source>
</evidence>
<dbReference type="OrthoDB" id="9812729at2"/>
<organism evidence="2 3">
    <name type="scientific">Parendozoicomonas haliclonae</name>
    <dbReference type="NCBI Taxonomy" id="1960125"/>
    <lineage>
        <taxon>Bacteria</taxon>
        <taxon>Pseudomonadati</taxon>
        <taxon>Pseudomonadota</taxon>
        <taxon>Gammaproteobacteria</taxon>
        <taxon>Oceanospirillales</taxon>
        <taxon>Endozoicomonadaceae</taxon>
        <taxon>Parendozoicomonas</taxon>
    </lineage>
</organism>
<evidence type="ECO:0000313" key="2">
    <source>
        <dbReference type="EMBL" id="SMA49257.1"/>
    </source>
</evidence>
<proteinExistence type="predicted"/>